<dbReference type="RefSeq" id="XP_001241268.2">
    <property type="nucleotide sequence ID" value="XM_001241267.2"/>
</dbReference>
<reference evidence="3" key="2">
    <citation type="journal article" date="2010" name="Genome Res.">
        <title>Population genomic sequencing of Coccidioides fungi reveals recent hybridization and transposon control.</title>
        <authorList>
            <person name="Neafsey D.E."/>
            <person name="Barker B.M."/>
            <person name="Sharpton T.J."/>
            <person name="Stajich J.E."/>
            <person name="Park D.J."/>
            <person name="Whiston E."/>
            <person name="Hung C.-Y."/>
            <person name="McMahan C."/>
            <person name="White J."/>
            <person name="Sykes S."/>
            <person name="Heiman D."/>
            <person name="Young S."/>
            <person name="Zeng Q."/>
            <person name="Abouelleil A."/>
            <person name="Aftuck L."/>
            <person name="Bessette D."/>
            <person name="Brown A."/>
            <person name="FitzGerald M."/>
            <person name="Lui A."/>
            <person name="Macdonald J.P."/>
            <person name="Priest M."/>
            <person name="Orbach M.J."/>
            <person name="Galgiani J.N."/>
            <person name="Kirkland T.N."/>
            <person name="Cole G.T."/>
            <person name="Birren B.W."/>
            <person name="Henn M.R."/>
            <person name="Taylor J.W."/>
            <person name="Rounsley S.D."/>
        </authorList>
    </citation>
    <scope>GENOME REANNOTATION</scope>
    <source>
        <strain evidence="3">RS</strain>
    </source>
</reference>
<reference evidence="3" key="1">
    <citation type="journal article" date="2009" name="Genome Res.">
        <title>Comparative genomic analyses of the human fungal pathogens Coccidioides and their relatives.</title>
        <authorList>
            <person name="Sharpton T.J."/>
            <person name="Stajich J.E."/>
            <person name="Rounsley S.D."/>
            <person name="Gardner M.J."/>
            <person name="Wortman J.R."/>
            <person name="Jordar V.S."/>
            <person name="Maiti R."/>
            <person name="Kodira C.D."/>
            <person name="Neafsey D.E."/>
            <person name="Zeng Q."/>
            <person name="Hung C.-Y."/>
            <person name="McMahan C."/>
            <person name="Muszewska A."/>
            <person name="Grynberg M."/>
            <person name="Mandel M.A."/>
            <person name="Kellner E.M."/>
            <person name="Barker B.M."/>
            <person name="Galgiani J.N."/>
            <person name="Orbach M.J."/>
            <person name="Kirkland T.N."/>
            <person name="Cole G.T."/>
            <person name="Henn M.R."/>
            <person name="Birren B.W."/>
            <person name="Taylor J.W."/>
        </authorList>
    </citation>
    <scope>NUCLEOTIDE SEQUENCE [LARGE SCALE GENOMIC DNA]</scope>
    <source>
        <strain evidence="3">RS</strain>
    </source>
</reference>
<proteinExistence type="predicted"/>
<dbReference type="EMBL" id="GG704913">
    <property type="protein sequence ID" value="EAS29685.3"/>
    <property type="molecule type" value="Genomic_DNA"/>
</dbReference>
<keyword evidence="1" id="KW-0472">Membrane</keyword>
<evidence type="ECO:0000256" key="1">
    <source>
        <dbReference type="SAM" id="Phobius"/>
    </source>
</evidence>
<dbReference type="InParanoid" id="J3K5H7"/>
<accession>J3K5H7</accession>
<dbReference type="VEuPathDB" id="FungiDB:CIMG_13206"/>
<dbReference type="OrthoDB" id="4186590at2759"/>
<evidence type="ECO:0000313" key="3">
    <source>
        <dbReference type="Proteomes" id="UP000001261"/>
    </source>
</evidence>
<dbReference type="GeneID" id="24164833"/>
<sequence>MVRVRTLASTNEEIPDLSILKFDAAANIIILCASVGVFAICPKLYNLKLIDSKNYAFQLRKSPLYQLKWITADKVKEELEIINYGLFLPKKLQDYVIALQDMGSKALNHMERTLASSLALHQNRKLKNQHEVLKAELRVIAGKSASILSKSDEFTAFANIMIICACLRVYTMDPQGDEDIYHYMNFKTHTAQLHLSPLYKSMKITSEKAQTKFDCIILFQPKEDH</sequence>
<dbReference type="Proteomes" id="UP000001261">
    <property type="component" value="Unassembled WGS sequence"/>
</dbReference>
<keyword evidence="1" id="KW-0812">Transmembrane</keyword>
<dbReference type="AlphaFoldDB" id="J3K5H7"/>
<dbReference type="KEGG" id="cim:CIMG_13206"/>
<organism evidence="2 3">
    <name type="scientific">Coccidioides immitis (strain RS)</name>
    <name type="common">Valley fever fungus</name>
    <dbReference type="NCBI Taxonomy" id="246410"/>
    <lineage>
        <taxon>Eukaryota</taxon>
        <taxon>Fungi</taxon>
        <taxon>Dikarya</taxon>
        <taxon>Ascomycota</taxon>
        <taxon>Pezizomycotina</taxon>
        <taxon>Eurotiomycetes</taxon>
        <taxon>Eurotiomycetidae</taxon>
        <taxon>Onygenales</taxon>
        <taxon>Onygenaceae</taxon>
        <taxon>Coccidioides</taxon>
    </lineage>
</organism>
<protein>
    <submittedName>
        <fullName evidence="2">Uncharacterized protein</fullName>
    </submittedName>
</protein>
<name>J3K5H7_COCIM</name>
<keyword evidence="1" id="KW-1133">Transmembrane helix</keyword>
<dbReference type="STRING" id="246410.J3K5H7"/>
<gene>
    <name evidence="2" type="ORF">CIMG_13206</name>
</gene>
<keyword evidence="3" id="KW-1185">Reference proteome</keyword>
<evidence type="ECO:0000313" key="2">
    <source>
        <dbReference type="EMBL" id="EAS29685.3"/>
    </source>
</evidence>
<feature type="transmembrane region" description="Helical" evidence="1">
    <location>
        <begin position="24"/>
        <end position="45"/>
    </location>
</feature>